<dbReference type="GeneID" id="35805804"/>
<evidence type="ECO:0008006" key="4">
    <source>
        <dbReference type="Google" id="ProtNLM"/>
    </source>
</evidence>
<feature type="transmembrane region" description="Helical" evidence="1">
    <location>
        <begin position="165"/>
        <end position="190"/>
    </location>
</feature>
<reference evidence="2 3" key="1">
    <citation type="submission" date="2017-09" db="EMBL/GenBank/DDBJ databases">
        <title>Evaluation of Pacific Biosciences Sequencing Technology to Finishing C. thermocellum Genome Sequences.</title>
        <authorList>
            <person name="Brown S."/>
        </authorList>
    </citation>
    <scope>NUCLEOTIDE SEQUENCE [LARGE SCALE GENOMIC DNA]</scope>
    <source>
        <strain evidence="2 3">AD2</strain>
    </source>
</reference>
<sequence length="228" mass="25183">MNGIGDRKVCSFCGENIASDFKRCPYCGSFLDLDGNYSTDSSLDFVDTINNDVDDDSAYKFEKTINDSTSVADFTRQDVSFDQYDDYNENDFVLKEMLENKETPLGGLNEHAGDNFGQNTGWQKPQVQQAGMQDSKPYNPDVTGRYVNNKNDNDMRKPLSNGTKVFMVTLSNLLPGIGQLFGVISAIVFINAGEDKDRKSFGAALLISSVIAFVVTILAFAFLVLCFA</sequence>
<dbReference type="Proteomes" id="UP000223596">
    <property type="component" value="Unassembled WGS sequence"/>
</dbReference>
<comment type="caution">
    <text evidence="2">The sequence shown here is derived from an EMBL/GenBank/DDBJ whole genome shotgun (WGS) entry which is preliminary data.</text>
</comment>
<accession>A0AB36TEK4</accession>
<keyword evidence="1" id="KW-0472">Membrane</keyword>
<keyword evidence="1" id="KW-1133">Transmembrane helix</keyword>
<name>A0AB36TEK4_ACETH</name>
<dbReference type="EMBL" id="PDBW01000001">
    <property type="protein sequence ID" value="PFH02238.1"/>
    <property type="molecule type" value="Genomic_DNA"/>
</dbReference>
<dbReference type="AlphaFoldDB" id="A0AB36TEK4"/>
<protein>
    <recommendedName>
        <fullName evidence="4">Zinc-ribbon domain-containing protein</fullName>
    </recommendedName>
</protein>
<dbReference type="RefSeq" id="WP_003517548.1">
    <property type="nucleotide sequence ID" value="NZ_CP013828.1"/>
</dbReference>
<keyword evidence="1" id="KW-0812">Transmembrane</keyword>
<feature type="transmembrane region" description="Helical" evidence="1">
    <location>
        <begin position="202"/>
        <end position="227"/>
    </location>
</feature>
<evidence type="ECO:0000313" key="2">
    <source>
        <dbReference type="EMBL" id="PFH02238.1"/>
    </source>
</evidence>
<evidence type="ECO:0000313" key="3">
    <source>
        <dbReference type="Proteomes" id="UP000223596"/>
    </source>
</evidence>
<organism evidence="2 3">
    <name type="scientific">Acetivibrio thermocellus AD2</name>
    <dbReference type="NCBI Taxonomy" id="1138384"/>
    <lineage>
        <taxon>Bacteria</taxon>
        <taxon>Bacillati</taxon>
        <taxon>Bacillota</taxon>
        <taxon>Clostridia</taxon>
        <taxon>Eubacteriales</taxon>
        <taxon>Oscillospiraceae</taxon>
        <taxon>Acetivibrio</taxon>
    </lineage>
</organism>
<gene>
    <name evidence="2" type="ORF">M972_111006</name>
</gene>
<evidence type="ECO:0000256" key="1">
    <source>
        <dbReference type="SAM" id="Phobius"/>
    </source>
</evidence>
<proteinExistence type="predicted"/>